<dbReference type="Pfam" id="PF07782">
    <property type="entry name" value="DC_STAMP"/>
    <property type="match status" value="1"/>
</dbReference>
<protein>
    <recommendedName>
        <fullName evidence="10">Dendritic cell-specific transmembrane protein-like domain-containing protein</fullName>
    </recommendedName>
</protein>
<dbReference type="PANTHER" id="PTHR21041">
    <property type="entry name" value="DENDRITIC CELL-SPECIFIC TRANSMEMBRANE PROTEIN"/>
    <property type="match status" value="1"/>
</dbReference>
<dbReference type="PANTHER" id="PTHR21041:SF17">
    <property type="entry name" value="E3 UBIQUITIN-PROTEIN LIGASE DCST1"/>
    <property type="match status" value="1"/>
</dbReference>
<name>A0AAV1JQP0_9NEOP</name>
<dbReference type="EMBL" id="CAVLEF010000088">
    <property type="protein sequence ID" value="CAK1550742.1"/>
    <property type="molecule type" value="Genomic_DNA"/>
</dbReference>
<feature type="domain" description="E3 ubiquitin-protein ligase DCST1-like C-terminal" evidence="7">
    <location>
        <begin position="210"/>
        <end position="258"/>
    </location>
</feature>
<accession>A0AAV1JQP0</accession>
<evidence type="ECO:0000313" key="8">
    <source>
        <dbReference type="EMBL" id="CAK1550742.1"/>
    </source>
</evidence>
<evidence type="ECO:0000259" key="7">
    <source>
        <dbReference type="Pfam" id="PF26037"/>
    </source>
</evidence>
<dbReference type="InterPro" id="IPR051856">
    <property type="entry name" value="CSR-E3_Ligase_Protein"/>
</dbReference>
<dbReference type="GO" id="GO:0016020">
    <property type="term" value="C:membrane"/>
    <property type="evidence" value="ECO:0007669"/>
    <property type="project" value="UniProtKB-SubCell"/>
</dbReference>
<sequence length="277" mass="32248">MERNRYIDVYSSTYIPSERSKLFTQVLKVMLEAITATTFVMLDRLFFEALDVVRQYNNSEHYGLGDLDVQIEGKGFLANMVRKIVTELNLVNTTAVLVSNKECVPKPHAMHTSYYVIIYGGYMWILLLLYINPYTLRLRSLFYPQREKQRILHLYNDILKKRLKMQKTLRRKAVQAVRAHYLSGENLVTLRIKFPQLLGWLGAVSLARMKCLICEETEPKLKYLADKSWHNCSSTKCPFVYCDECWRDVGYGCLACDPALNELSDIESLSDDQPPRY</sequence>
<evidence type="ECO:0000256" key="4">
    <source>
        <dbReference type="ARBA" id="ARBA00023136"/>
    </source>
</evidence>
<organism evidence="8 9">
    <name type="scientific">Leptosia nina</name>
    <dbReference type="NCBI Taxonomy" id="320188"/>
    <lineage>
        <taxon>Eukaryota</taxon>
        <taxon>Metazoa</taxon>
        <taxon>Ecdysozoa</taxon>
        <taxon>Arthropoda</taxon>
        <taxon>Hexapoda</taxon>
        <taxon>Insecta</taxon>
        <taxon>Pterygota</taxon>
        <taxon>Neoptera</taxon>
        <taxon>Endopterygota</taxon>
        <taxon>Lepidoptera</taxon>
        <taxon>Glossata</taxon>
        <taxon>Ditrysia</taxon>
        <taxon>Papilionoidea</taxon>
        <taxon>Pieridae</taxon>
        <taxon>Pierinae</taxon>
        <taxon>Leptosia</taxon>
    </lineage>
</organism>
<feature type="domain" description="Dendritic cell-specific transmembrane protein-like" evidence="6">
    <location>
        <begin position="2"/>
        <end position="155"/>
    </location>
</feature>
<keyword evidence="2 5" id="KW-0812">Transmembrane</keyword>
<reference evidence="8 9" key="1">
    <citation type="submission" date="2023-11" db="EMBL/GenBank/DDBJ databases">
        <authorList>
            <person name="Okamura Y."/>
        </authorList>
    </citation>
    <scope>NUCLEOTIDE SEQUENCE [LARGE SCALE GENOMIC DNA]</scope>
</reference>
<dbReference type="Proteomes" id="UP001497472">
    <property type="component" value="Unassembled WGS sequence"/>
</dbReference>
<keyword evidence="3 5" id="KW-1133">Transmembrane helix</keyword>
<proteinExistence type="predicted"/>
<evidence type="ECO:0000259" key="6">
    <source>
        <dbReference type="Pfam" id="PF07782"/>
    </source>
</evidence>
<dbReference type="InterPro" id="IPR058842">
    <property type="entry name" value="DCST1_C"/>
</dbReference>
<dbReference type="Pfam" id="PF26037">
    <property type="entry name" value="zf-RING_DCST1_C"/>
    <property type="match status" value="1"/>
</dbReference>
<gene>
    <name evidence="8" type="ORF">LNINA_LOCUS9940</name>
</gene>
<comment type="caution">
    <text evidence="8">The sequence shown here is derived from an EMBL/GenBank/DDBJ whole genome shotgun (WGS) entry which is preliminary data.</text>
</comment>
<evidence type="ECO:0000313" key="9">
    <source>
        <dbReference type="Proteomes" id="UP001497472"/>
    </source>
</evidence>
<evidence type="ECO:0008006" key="10">
    <source>
        <dbReference type="Google" id="ProtNLM"/>
    </source>
</evidence>
<keyword evidence="4 5" id="KW-0472">Membrane</keyword>
<evidence type="ECO:0000256" key="1">
    <source>
        <dbReference type="ARBA" id="ARBA00004141"/>
    </source>
</evidence>
<evidence type="ECO:0000256" key="2">
    <source>
        <dbReference type="ARBA" id="ARBA00022692"/>
    </source>
</evidence>
<evidence type="ECO:0000256" key="5">
    <source>
        <dbReference type="SAM" id="Phobius"/>
    </source>
</evidence>
<dbReference type="InterPro" id="IPR012858">
    <property type="entry name" value="DC_STAMP-like"/>
</dbReference>
<feature type="transmembrane region" description="Helical" evidence="5">
    <location>
        <begin position="114"/>
        <end position="131"/>
    </location>
</feature>
<evidence type="ECO:0000256" key="3">
    <source>
        <dbReference type="ARBA" id="ARBA00022989"/>
    </source>
</evidence>
<comment type="subcellular location">
    <subcellularLocation>
        <location evidence="1">Membrane</location>
        <topology evidence="1">Multi-pass membrane protein</topology>
    </subcellularLocation>
</comment>
<keyword evidence="9" id="KW-1185">Reference proteome</keyword>
<dbReference type="AlphaFoldDB" id="A0AAV1JQP0"/>